<dbReference type="AlphaFoldDB" id="A0A085LPA9"/>
<dbReference type="Proteomes" id="UP000030764">
    <property type="component" value="Unassembled WGS sequence"/>
</dbReference>
<sequence length="171" mass="19238">MKNQTSRHMETFNTLASEHVTNIVLGRRLATFVESGKTSITSFDTQQTARDVHYYAVLNITALPSSASLVPYVSYRQGWDRYLLVRSGAFLDESGCLFLDLKGLLSLQQTLRPARLSDRWCLSFAHLSIRLVCRWYPLKREGVHLPWPIGSQLTAVPIRLGEAVLSNTNAA</sequence>
<name>A0A085LPA9_9BILA</name>
<evidence type="ECO:0000313" key="2">
    <source>
        <dbReference type="Proteomes" id="UP000030764"/>
    </source>
</evidence>
<gene>
    <name evidence="1" type="ORF">M513_12333</name>
</gene>
<organism evidence="1 2">
    <name type="scientific">Trichuris suis</name>
    <name type="common">pig whipworm</name>
    <dbReference type="NCBI Taxonomy" id="68888"/>
    <lineage>
        <taxon>Eukaryota</taxon>
        <taxon>Metazoa</taxon>
        <taxon>Ecdysozoa</taxon>
        <taxon>Nematoda</taxon>
        <taxon>Enoplea</taxon>
        <taxon>Dorylaimia</taxon>
        <taxon>Trichinellida</taxon>
        <taxon>Trichuridae</taxon>
        <taxon>Trichuris</taxon>
    </lineage>
</organism>
<evidence type="ECO:0000313" key="1">
    <source>
        <dbReference type="EMBL" id="KFD46805.1"/>
    </source>
</evidence>
<proteinExistence type="predicted"/>
<accession>A0A085LPA9</accession>
<keyword evidence="2" id="KW-1185">Reference proteome</keyword>
<dbReference type="EMBL" id="KL363353">
    <property type="protein sequence ID" value="KFD46805.1"/>
    <property type="molecule type" value="Genomic_DNA"/>
</dbReference>
<reference evidence="1 2" key="1">
    <citation type="journal article" date="2014" name="Nat. Genet.">
        <title>Genome and transcriptome of the porcine whipworm Trichuris suis.</title>
        <authorList>
            <person name="Jex A.R."/>
            <person name="Nejsum P."/>
            <person name="Schwarz E.M."/>
            <person name="Hu L."/>
            <person name="Young N.D."/>
            <person name="Hall R.S."/>
            <person name="Korhonen P.K."/>
            <person name="Liao S."/>
            <person name="Thamsborg S."/>
            <person name="Xia J."/>
            <person name="Xu P."/>
            <person name="Wang S."/>
            <person name="Scheerlinck J.P."/>
            <person name="Hofmann A."/>
            <person name="Sternberg P.W."/>
            <person name="Wang J."/>
            <person name="Gasser R.B."/>
        </authorList>
    </citation>
    <scope>NUCLEOTIDE SEQUENCE [LARGE SCALE GENOMIC DNA]</scope>
    <source>
        <strain evidence="1">DCEP-RM93M</strain>
    </source>
</reference>
<protein>
    <submittedName>
        <fullName evidence="1">Uncharacterized protein</fullName>
    </submittedName>
</protein>